<accession>A0A0H1RF20</accession>
<dbReference type="Proteomes" id="UP000035489">
    <property type="component" value="Unassembled WGS sequence"/>
</dbReference>
<dbReference type="AlphaFoldDB" id="A0A0H1RF20"/>
<organism evidence="1 2">
    <name type="scientific">Microvirga vignae</name>
    <dbReference type="NCBI Taxonomy" id="1225564"/>
    <lineage>
        <taxon>Bacteria</taxon>
        <taxon>Pseudomonadati</taxon>
        <taxon>Pseudomonadota</taxon>
        <taxon>Alphaproteobacteria</taxon>
        <taxon>Hyphomicrobiales</taxon>
        <taxon>Methylobacteriaceae</taxon>
        <taxon>Microvirga</taxon>
    </lineage>
</organism>
<keyword evidence="2" id="KW-1185">Reference proteome</keyword>
<proteinExistence type="predicted"/>
<comment type="caution">
    <text evidence="1">The sequence shown here is derived from an EMBL/GenBank/DDBJ whole genome shotgun (WGS) entry which is preliminary data.</text>
</comment>
<evidence type="ECO:0000313" key="2">
    <source>
        <dbReference type="Proteomes" id="UP000035489"/>
    </source>
</evidence>
<dbReference type="PATRIC" id="fig|1225564.3.peg.5594"/>
<dbReference type="EMBL" id="LCYG01000057">
    <property type="protein sequence ID" value="KLK91202.1"/>
    <property type="molecule type" value="Genomic_DNA"/>
</dbReference>
<sequence>MEDNEPVRLQKEGSMPEFKRLAEGERPADQDKYLLIEELWEPFIGLQYRFVGSGCHLESEYTDTTWEDTRQRALALAEKWGLQVVYLSRDCSPDCDCDGA</sequence>
<gene>
    <name evidence="1" type="ORF">AA309_21235</name>
</gene>
<evidence type="ECO:0000313" key="1">
    <source>
        <dbReference type="EMBL" id="KLK91202.1"/>
    </source>
</evidence>
<reference evidence="1 2" key="1">
    <citation type="submission" date="2015-05" db="EMBL/GenBank/DDBJ databases">
        <title>Draft genome sequence of Microvirga vignae strain BR3299, a novel nitrogen fixing bacteria isolated from Brazil semi-aired region.</title>
        <authorList>
            <person name="Zilli J.E."/>
            <person name="Passos S.R."/>
            <person name="Leite J."/>
            <person name="Baldani J.I."/>
            <person name="Xavier G.R."/>
            <person name="Rumjaneck N.G."/>
            <person name="Simoes-Araujo J.L."/>
        </authorList>
    </citation>
    <scope>NUCLEOTIDE SEQUENCE [LARGE SCALE GENOMIC DNA]</scope>
    <source>
        <strain evidence="1 2">BR3299</strain>
    </source>
</reference>
<protein>
    <submittedName>
        <fullName evidence="1">Uncharacterized protein</fullName>
    </submittedName>
</protein>
<name>A0A0H1RF20_9HYPH</name>